<protein>
    <recommendedName>
        <fullName evidence="2">TIR domain-containing protein</fullName>
    </recommendedName>
</protein>
<keyword evidence="4" id="KW-1185">Reference proteome</keyword>
<dbReference type="AlphaFoldDB" id="A0A074MGH3"/>
<feature type="region of interest" description="Disordered" evidence="1">
    <location>
        <begin position="200"/>
        <end position="261"/>
    </location>
</feature>
<evidence type="ECO:0000313" key="4">
    <source>
        <dbReference type="Proteomes" id="UP000027647"/>
    </source>
</evidence>
<dbReference type="eggNOG" id="COG0457">
    <property type="taxonomic scope" value="Bacteria"/>
</dbReference>
<dbReference type="GO" id="GO:0007165">
    <property type="term" value="P:signal transduction"/>
    <property type="evidence" value="ECO:0007669"/>
    <property type="project" value="InterPro"/>
</dbReference>
<dbReference type="Proteomes" id="UP000027647">
    <property type="component" value="Unassembled WGS sequence"/>
</dbReference>
<dbReference type="InterPro" id="IPR000157">
    <property type="entry name" value="TIR_dom"/>
</dbReference>
<organism evidence="3 4">
    <name type="scientific">Erythrobacter longus</name>
    <dbReference type="NCBI Taxonomy" id="1044"/>
    <lineage>
        <taxon>Bacteria</taxon>
        <taxon>Pseudomonadati</taxon>
        <taxon>Pseudomonadota</taxon>
        <taxon>Alphaproteobacteria</taxon>
        <taxon>Sphingomonadales</taxon>
        <taxon>Erythrobacteraceae</taxon>
        <taxon>Erythrobacter/Porphyrobacter group</taxon>
        <taxon>Erythrobacter</taxon>
    </lineage>
</organism>
<feature type="compositionally biased region" description="Low complexity" evidence="1">
    <location>
        <begin position="227"/>
        <end position="244"/>
    </location>
</feature>
<dbReference type="SMART" id="SM00255">
    <property type="entry name" value="TIR"/>
    <property type="match status" value="1"/>
</dbReference>
<dbReference type="SUPFAM" id="SSF52200">
    <property type="entry name" value="Toll/Interleukin receptor TIR domain"/>
    <property type="match status" value="1"/>
</dbReference>
<proteinExistence type="predicted"/>
<gene>
    <name evidence="3" type="ORF">EH31_04435</name>
</gene>
<dbReference type="EMBL" id="JMIW01000001">
    <property type="protein sequence ID" value="KEO91925.1"/>
    <property type="molecule type" value="Genomic_DNA"/>
</dbReference>
<feature type="domain" description="TIR" evidence="2">
    <location>
        <begin position="4"/>
        <end position="128"/>
    </location>
</feature>
<dbReference type="InterPro" id="IPR035897">
    <property type="entry name" value="Toll_tir_struct_dom_sf"/>
</dbReference>
<evidence type="ECO:0000259" key="2">
    <source>
        <dbReference type="PROSITE" id="PS50104"/>
    </source>
</evidence>
<comment type="caution">
    <text evidence="3">The sequence shown here is derived from an EMBL/GenBank/DDBJ whole genome shotgun (WGS) entry which is preliminary data.</text>
</comment>
<name>A0A074MGH3_ERYLO</name>
<dbReference type="Pfam" id="PF13676">
    <property type="entry name" value="TIR_2"/>
    <property type="match status" value="1"/>
</dbReference>
<reference evidence="3 4" key="1">
    <citation type="submission" date="2014-04" db="EMBL/GenBank/DDBJ databases">
        <title>A comprehensive comparison of genomes of Erythrobacter spp. strains.</title>
        <authorList>
            <person name="Zheng Q."/>
        </authorList>
    </citation>
    <scope>NUCLEOTIDE SEQUENCE [LARGE SCALE GENOMIC DNA]</scope>
    <source>
        <strain evidence="3 4">DSM 6997</strain>
    </source>
</reference>
<accession>A0A074MGH3</accession>
<feature type="compositionally biased region" description="Pro residues" evidence="1">
    <location>
        <begin position="152"/>
        <end position="166"/>
    </location>
</feature>
<sequence>MGGPVPDVFISYSRHDQEAVARLARKVEAAGYDVWWDAELPPHKSYGDVITEKIGSAKAAIVVWSETAAASEWVRAEADVARNQKKLIQTALGDIIPPLPFNQIQFADIGDWQGEDDHSGWRKVLASLTELCGDRESEVGGAAVGVTAAPKPSLPPSSPPPSPPQPAAEAPAASKWPLFAGIGIAALAIVGVGAFMLGSSGGDGDSSESSTQPALAIAETPEPSSNAEPETAAPPDTGTDTDTAPAPPPDVSAAPRSGQTGGRRVACYFSDTVAEYDGACAFRAGSGGDFMTTSLNGAYFENVTQIGLDVTGEGVGVLEIYGDRFVDERFNVRRSTQDRACWEGEYVLFCAR</sequence>
<dbReference type="STRING" id="1044.EH31_04435"/>
<dbReference type="Gene3D" id="3.40.50.10140">
    <property type="entry name" value="Toll/interleukin-1 receptor homology (TIR) domain"/>
    <property type="match status" value="1"/>
</dbReference>
<feature type="region of interest" description="Disordered" evidence="1">
    <location>
        <begin position="146"/>
        <end position="170"/>
    </location>
</feature>
<evidence type="ECO:0000256" key="1">
    <source>
        <dbReference type="SAM" id="MobiDB-lite"/>
    </source>
</evidence>
<dbReference type="PROSITE" id="PS50104">
    <property type="entry name" value="TIR"/>
    <property type="match status" value="1"/>
</dbReference>
<evidence type="ECO:0000313" key="3">
    <source>
        <dbReference type="EMBL" id="KEO91925.1"/>
    </source>
</evidence>